<dbReference type="PANTHER" id="PTHR11905">
    <property type="entry name" value="ADAM A DISINTEGRIN AND METALLOPROTEASE DOMAIN"/>
    <property type="match status" value="1"/>
</dbReference>
<dbReference type="GO" id="GO:0004222">
    <property type="term" value="F:metalloendopeptidase activity"/>
    <property type="evidence" value="ECO:0007669"/>
    <property type="project" value="InterPro"/>
</dbReference>
<comment type="caution">
    <text evidence="8">The sequence shown here is derived from an EMBL/GenBank/DDBJ whole genome shotgun (WGS) entry which is preliminary data.</text>
</comment>
<evidence type="ECO:0000313" key="8">
    <source>
        <dbReference type="EMBL" id="KAK8771617.1"/>
    </source>
</evidence>
<comment type="caution">
    <text evidence="5">Lacks conserved residue(s) required for the propagation of feature annotation.</text>
</comment>
<name>A0AAQ4EA24_AMBAM</name>
<evidence type="ECO:0000256" key="4">
    <source>
        <dbReference type="ARBA" id="ARBA00023049"/>
    </source>
</evidence>
<feature type="chain" id="PRO_5042932060" description="Peptidase M12B domain-containing protein" evidence="6">
    <location>
        <begin position="21"/>
        <end position="465"/>
    </location>
</feature>
<evidence type="ECO:0000256" key="6">
    <source>
        <dbReference type="SAM" id="SignalP"/>
    </source>
</evidence>
<organism evidence="8 9">
    <name type="scientific">Amblyomma americanum</name>
    <name type="common">Lone star tick</name>
    <dbReference type="NCBI Taxonomy" id="6943"/>
    <lineage>
        <taxon>Eukaryota</taxon>
        <taxon>Metazoa</taxon>
        <taxon>Ecdysozoa</taxon>
        <taxon>Arthropoda</taxon>
        <taxon>Chelicerata</taxon>
        <taxon>Arachnida</taxon>
        <taxon>Acari</taxon>
        <taxon>Parasitiformes</taxon>
        <taxon>Ixodida</taxon>
        <taxon>Ixodoidea</taxon>
        <taxon>Ixodidae</taxon>
        <taxon>Amblyomminae</taxon>
        <taxon>Amblyomma</taxon>
    </lineage>
</organism>
<keyword evidence="3" id="KW-0862">Zinc</keyword>
<protein>
    <recommendedName>
        <fullName evidence="7">Peptidase M12B domain-containing protein</fullName>
    </recommendedName>
</protein>
<dbReference type="PANTHER" id="PTHR11905:SF159">
    <property type="entry name" value="ADAM METALLOPROTEASE"/>
    <property type="match status" value="1"/>
</dbReference>
<keyword evidence="4" id="KW-0482">Metalloprotease</keyword>
<feature type="active site" evidence="5">
    <location>
        <position position="292"/>
    </location>
</feature>
<feature type="signal peptide" evidence="6">
    <location>
        <begin position="1"/>
        <end position="20"/>
    </location>
</feature>
<evidence type="ECO:0000313" key="9">
    <source>
        <dbReference type="Proteomes" id="UP001321473"/>
    </source>
</evidence>
<keyword evidence="9" id="KW-1185">Reference proteome</keyword>
<dbReference type="EMBL" id="JARKHS020019543">
    <property type="protein sequence ID" value="KAK8771617.1"/>
    <property type="molecule type" value="Genomic_DNA"/>
</dbReference>
<dbReference type="Pfam" id="PF01421">
    <property type="entry name" value="Reprolysin"/>
    <property type="match status" value="1"/>
</dbReference>
<dbReference type="Proteomes" id="UP001321473">
    <property type="component" value="Unassembled WGS sequence"/>
</dbReference>
<gene>
    <name evidence="8" type="ORF">V5799_025154</name>
</gene>
<evidence type="ECO:0000256" key="3">
    <source>
        <dbReference type="ARBA" id="ARBA00022833"/>
    </source>
</evidence>
<evidence type="ECO:0000256" key="2">
    <source>
        <dbReference type="ARBA" id="ARBA00022801"/>
    </source>
</evidence>
<dbReference type="PROSITE" id="PS50215">
    <property type="entry name" value="ADAM_MEPRO"/>
    <property type="match status" value="1"/>
</dbReference>
<keyword evidence="6" id="KW-0732">Signal</keyword>
<dbReference type="Gene3D" id="3.40.390.10">
    <property type="entry name" value="Collagenase (Catalytic Domain)"/>
    <property type="match status" value="1"/>
</dbReference>
<evidence type="ECO:0000256" key="5">
    <source>
        <dbReference type="PROSITE-ProRule" id="PRU00276"/>
    </source>
</evidence>
<proteinExistence type="predicted"/>
<feature type="domain" description="Peptidase M12B" evidence="7">
    <location>
        <begin position="142"/>
        <end position="354"/>
    </location>
</feature>
<dbReference type="GO" id="GO:0006509">
    <property type="term" value="P:membrane protein ectodomain proteolysis"/>
    <property type="evidence" value="ECO:0007669"/>
    <property type="project" value="TreeGrafter"/>
</dbReference>
<sequence length="465" mass="52078">MPFVAFFLRTLLVAVAPTATEDETHFHERGVMVYPQVLEDRQESSEKVLIIHDGYHLNLKKASILASRLLLRDVTDEGVAERYVDGAYYERHLYKDASKHASLMLKPQGSDYIVVSAPLMYLFSYRAFGQSRETREAIPDSFGVELHFISDYNHTMHFGNSNEDRIAYVTLFMNSVSLRLNQLTPQVPIGLTTIQGTFKENEPYVELWTNGDLIGNETLKKLNEVVKNDSSYKKADAVYLATATEMISLIPGGKSSYIAGTAGQSRACSDERGAVGEDKPDKFTGVSTAAHEIGHLLGAPDDGYESAGKCSTGDGYVMSKYTRGKHEYSFSECSKKAIAEFLTRNDSSCLKESNTSCHIVSLPNKAVKLPGYVMDGDTFCKQFYRGFESAYYLELYHFLSKCRISCLVVEKKTKKLRLETTFAVDGMRCSKDNPFKCWVPHSKAHASDSWQDILRDNKAIFIAGK</sequence>
<keyword evidence="1" id="KW-0645">Protease</keyword>
<reference evidence="8 9" key="1">
    <citation type="journal article" date="2023" name="Arcadia Sci">
        <title>De novo assembly of a long-read Amblyomma americanum tick genome.</title>
        <authorList>
            <person name="Chou S."/>
            <person name="Poskanzer K.E."/>
            <person name="Rollins M."/>
            <person name="Thuy-Boun P.S."/>
        </authorList>
    </citation>
    <scope>NUCLEOTIDE SEQUENCE [LARGE SCALE GENOMIC DNA]</scope>
    <source>
        <strain evidence="8">F_SG_1</strain>
        <tissue evidence="8">Salivary glands</tissue>
    </source>
</reference>
<dbReference type="AlphaFoldDB" id="A0AAQ4EA24"/>
<dbReference type="InterPro" id="IPR001590">
    <property type="entry name" value="Peptidase_M12B"/>
</dbReference>
<evidence type="ECO:0000256" key="1">
    <source>
        <dbReference type="ARBA" id="ARBA00022670"/>
    </source>
</evidence>
<evidence type="ECO:0000259" key="7">
    <source>
        <dbReference type="PROSITE" id="PS50215"/>
    </source>
</evidence>
<accession>A0AAQ4EA24</accession>
<keyword evidence="2" id="KW-0378">Hydrolase</keyword>
<dbReference type="SUPFAM" id="SSF55486">
    <property type="entry name" value="Metalloproteases ('zincins'), catalytic domain"/>
    <property type="match status" value="1"/>
</dbReference>
<dbReference type="InterPro" id="IPR024079">
    <property type="entry name" value="MetalloPept_cat_dom_sf"/>
</dbReference>